<accession>A0A6M3XCQ9</accession>
<evidence type="ECO:0000256" key="1">
    <source>
        <dbReference type="SAM" id="MobiDB-lite"/>
    </source>
</evidence>
<sequence>MGQLNVSQQAEIAEKGAKRGKPTAGLIAPGKQVIKQQEAFWLLCHEGTLANTGDTHGKRDFLPTCRYLFR</sequence>
<dbReference type="AlphaFoldDB" id="A0A6M3XCQ9"/>
<gene>
    <name evidence="2" type="ORF">TM448B00401_0032</name>
</gene>
<reference evidence="2" key="1">
    <citation type="submission" date="2020-03" db="EMBL/GenBank/DDBJ databases">
        <title>The deep terrestrial virosphere.</title>
        <authorList>
            <person name="Holmfeldt K."/>
            <person name="Nilsson E."/>
            <person name="Simone D."/>
            <person name="Lopez-Fernandez M."/>
            <person name="Wu X."/>
            <person name="de Brujin I."/>
            <person name="Lundin D."/>
            <person name="Andersson A."/>
            <person name="Bertilsson S."/>
            <person name="Dopson M."/>
        </authorList>
    </citation>
    <scope>NUCLEOTIDE SEQUENCE</scope>
    <source>
        <strain evidence="2">TM448B00401</strain>
    </source>
</reference>
<evidence type="ECO:0000313" key="2">
    <source>
        <dbReference type="EMBL" id="QJH95379.1"/>
    </source>
</evidence>
<protein>
    <submittedName>
        <fullName evidence="2">Uncharacterized protein</fullName>
    </submittedName>
</protein>
<organism evidence="2">
    <name type="scientific">viral metagenome</name>
    <dbReference type="NCBI Taxonomy" id="1070528"/>
    <lineage>
        <taxon>unclassified sequences</taxon>
        <taxon>metagenomes</taxon>
        <taxon>organismal metagenomes</taxon>
    </lineage>
</organism>
<feature type="region of interest" description="Disordered" evidence="1">
    <location>
        <begin position="1"/>
        <end position="25"/>
    </location>
</feature>
<dbReference type="EMBL" id="MT144618">
    <property type="protein sequence ID" value="QJH95379.1"/>
    <property type="molecule type" value="Genomic_DNA"/>
</dbReference>
<proteinExistence type="predicted"/>
<name>A0A6M3XCQ9_9ZZZZ</name>
<feature type="compositionally biased region" description="Polar residues" evidence="1">
    <location>
        <begin position="1"/>
        <end position="10"/>
    </location>
</feature>